<comment type="caution">
    <text evidence="1">The sequence shown here is derived from an EMBL/GenBank/DDBJ whole genome shotgun (WGS) entry which is preliminary data.</text>
</comment>
<gene>
    <name evidence="1" type="ORF">GCM10022224_053280</name>
</gene>
<protein>
    <recommendedName>
        <fullName evidence="3">Phosphopantetheine attachment site</fullName>
    </recommendedName>
</protein>
<name>A0ABP7CA02_9ACTN</name>
<evidence type="ECO:0000313" key="2">
    <source>
        <dbReference type="Proteomes" id="UP001500902"/>
    </source>
</evidence>
<dbReference type="SUPFAM" id="SSF47336">
    <property type="entry name" value="ACP-like"/>
    <property type="match status" value="1"/>
</dbReference>
<dbReference type="EMBL" id="BAAAZP010000098">
    <property type="protein sequence ID" value="GAA3682243.1"/>
    <property type="molecule type" value="Genomic_DNA"/>
</dbReference>
<dbReference type="Proteomes" id="UP001500902">
    <property type="component" value="Unassembled WGS sequence"/>
</dbReference>
<sequence length="91" mass="9796">MTDRADDDLRRWLAHALAEASDGEVSAEELLRDGGSFAALGVTSIALVRLLDAVEEELDVLIELDGEDWFPSGLDALAALVASRTDRSPSR</sequence>
<reference evidence="2" key="1">
    <citation type="journal article" date="2019" name="Int. J. Syst. Evol. Microbiol.">
        <title>The Global Catalogue of Microorganisms (GCM) 10K type strain sequencing project: providing services to taxonomists for standard genome sequencing and annotation.</title>
        <authorList>
            <consortium name="The Broad Institute Genomics Platform"/>
            <consortium name="The Broad Institute Genome Sequencing Center for Infectious Disease"/>
            <person name="Wu L."/>
            <person name="Ma J."/>
        </authorList>
    </citation>
    <scope>NUCLEOTIDE SEQUENCE [LARGE SCALE GENOMIC DNA]</scope>
    <source>
        <strain evidence="2">JCM 16904</strain>
    </source>
</reference>
<dbReference type="InterPro" id="IPR036736">
    <property type="entry name" value="ACP-like_sf"/>
</dbReference>
<evidence type="ECO:0008006" key="3">
    <source>
        <dbReference type="Google" id="ProtNLM"/>
    </source>
</evidence>
<keyword evidence="2" id="KW-1185">Reference proteome</keyword>
<dbReference type="Gene3D" id="1.10.1200.10">
    <property type="entry name" value="ACP-like"/>
    <property type="match status" value="1"/>
</dbReference>
<dbReference type="RefSeq" id="WP_344883637.1">
    <property type="nucleotide sequence ID" value="NZ_BAAAZP010000098.1"/>
</dbReference>
<evidence type="ECO:0000313" key="1">
    <source>
        <dbReference type="EMBL" id="GAA3682243.1"/>
    </source>
</evidence>
<proteinExistence type="predicted"/>
<accession>A0ABP7CA02</accession>
<organism evidence="1 2">
    <name type="scientific">Nonomuraea antimicrobica</name>
    <dbReference type="NCBI Taxonomy" id="561173"/>
    <lineage>
        <taxon>Bacteria</taxon>
        <taxon>Bacillati</taxon>
        <taxon>Actinomycetota</taxon>
        <taxon>Actinomycetes</taxon>
        <taxon>Streptosporangiales</taxon>
        <taxon>Streptosporangiaceae</taxon>
        <taxon>Nonomuraea</taxon>
    </lineage>
</organism>